<proteinExistence type="predicted"/>
<dbReference type="PANTHER" id="PTHR36179">
    <property type="entry name" value="LUD_DOM DOMAIN-CONTAINING PROTEIN"/>
    <property type="match status" value="1"/>
</dbReference>
<dbReference type="PANTHER" id="PTHR36179:SF2">
    <property type="entry name" value="LUD DOMAIN-CONTAINING PROTEIN"/>
    <property type="match status" value="1"/>
</dbReference>
<accession>A0A1G2GXI8</accession>
<comment type="caution">
    <text evidence="2">The sequence shown here is derived from an EMBL/GenBank/DDBJ whole genome shotgun (WGS) entry which is preliminary data.</text>
</comment>
<dbReference type="Pfam" id="PF02589">
    <property type="entry name" value="LUD_dom"/>
    <property type="match status" value="1"/>
</dbReference>
<name>A0A1G2GXI8_9BACT</name>
<evidence type="ECO:0000259" key="1">
    <source>
        <dbReference type="Pfam" id="PF02589"/>
    </source>
</evidence>
<evidence type="ECO:0000313" key="2">
    <source>
        <dbReference type="EMBL" id="OGZ54902.1"/>
    </source>
</evidence>
<gene>
    <name evidence="2" type="ORF">A3H64_02045</name>
</gene>
<dbReference type="InterPro" id="IPR003741">
    <property type="entry name" value="LUD_dom"/>
</dbReference>
<dbReference type="Proteomes" id="UP000178186">
    <property type="component" value="Unassembled WGS sequence"/>
</dbReference>
<dbReference type="STRING" id="1802128.A3H64_02045"/>
<dbReference type="EMBL" id="MHNY01000035">
    <property type="protein sequence ID" value="OGZ54902.1"/>
    <property type="molecule type" value="Genomic_DNA"/>
</dbReference>
<reference evidence="2 3" key="1">
    <citation type="journal article" date="2016" name="Nat. Commun.">
        <title>Thousands of microbial genomes shed light on interconnected biogeochemical processes in an aquifer system.</title>
        <authorList>
            <person name="Anantharaman K."/>
            <person name="Brown C.T."/>
            <person name="Hug L.A."/>
            <person name="Sharon I."/>
            <person name="Castelle C.J."/>
            <person name="Probst A.J."/>
            <person name="Thomas B.C."/>
            <person name="Singh A."/>
            <person name="Wilkins M.J."/>
            <person name="Karaoz U."/>
            <person name="Brodie E.L."/>
            <person name="Williams K.H."/>
            <person name="Hubbard S.S."/>
            <person name="Banfield J.F."/>
        </authorList>
    </citation>
    <scope>NUCLEOTIDE SEQUENCE [LARGE SCALE GENOMIC DNA]</scope>
</reference>
<evidence type="ECO:0000313" key="3">
    <source>
        <dbReference type="Proteomes" id="UP000178186"/>
    </source>
</evidence>
<dbReference type="AlphaFoldDB" id="A0A1G2GXI8"/>
<protein>
    <recommendedName>
        <fullName evidence="1">LUD domain-containing protein</fullName>
    </recommendedName>
</protein>
<sequence length="68" mass="7568">MKYDTLASQDSIQKTMEALTERGHLPELVESKTQALARIKELIPTGASVMNGSSRTLEEIGFVQYLKI</sequence>
<organism evidence="2 3">
    <name type="scientific">Candidatus Ryanbacteria bacterium RIFCSPLOWO2_02_FULL_45_11c</name>
    <dbReference type="NCBI Taxonomy" id="1802128"/>
    <lineage>
        <taxon>Bacteria</taxon>
        <taxon>Candidatus Ryaniibacteriota</taxon>
    </lineage>
</organism>
<feature type="domain" description="LUD" evidence="1">
    <location>
        <begin position="12"/>
        <end position="67"/>
    </location>
</feature>